<dbReference type="InterPro" id="IPR019734">
    <property type="entry name" value="TPR_rpt"/>
</dbReference>
<accession>A0A1Z5K3Y0</accession>
<evidence type="ECO:0000313" key="7">
    <source>
        <dbReference type="Proteomes" id="UP000198406"/>
    </source>
</evidence>
<evidence type="ECO:0000256" key="4">
    <source>
        <dbReference type="SAM" id="Coils"/>
    </source>
</evidence>
<feature type="compositionally biased region" description="Basic and acidic residues" evidence="5">
    <location>
        <begin position="24"/>
        <end position="38"/>
    </location>
</feature>
<keyword evidence="2 3" id="KW-0802">TPR repeat</keyword>
<feature type="region of interest" description="Disordered" evidence="5">
    <location>
        <begin position="1"/>
        <end position="51"/>
    </location>
</feature>
<evidence type="ECO:0000256" key="1">
    <source>
        <dbReference type="ARBA" id="ARBA00022737"/>
    </source>
</evidence>
<evidence type="ECO:0000313" key="6">
    <source>
        <dbReference type="EMBL" id="GAX20916.1"/>
    </source>
</evidence>
<feature type="region of interest" description="Disordered" evidence="5">
    <location>
        <begin position="686"/>
        <end position="708"/>
    </location>
</feature>
<dbReference type="Gene3D" id="1.25.40.10">
    <property type="entry name" value="Tetratricopeptide repeat domain"/>
    <property type="match status" value="3"/>
</dbReference>
<protein>
    <submittedName>
        <fullName evidence="6">Uncharacterized protein</fullName>
    </submittedName>
</protein>
<dbReference type="InterPro" id="IPR011990">
    <property type="entry name" value="TPR-like_helical_dom_sf"/>
</dbReference>
<gene>
    <name evidence="6" type="ORF">FisN_1Lh428</name>
</gene>
<feature type="repeat" description="TPR" evidence="3">
    <location>
        <begin position="500"/>
        <end position="533"/>
    </location>
</feature>
<dbReference type="SUPFAM" id="SSF48452">
    <property type="entry name" value="TPR-like"/>
    <property type="match status" value="2"/>
</dbReference>
<feature type="coiled-coil region" evidence="4">
    <location>
        <begin position="338"/>
        <end position="365"/>
    </location>
</feature>
<comment type="caution">
    <text evidence="6">The sequence shown here is derived from an EMBL/GenBank/DDBJ whole genome shotgun (WGS) entry which is preliminary data.</text>
</comment>
<feature type="region of interest" description="Disordered" evidence="5">
    <location>
        <begin position="123"/>
        <end position="153"/>
    </location>
</feature>
<dbReference type="AlphaFoldDB" id="A0A1Z5K3Y0"/>
<proteinExistence type="predicted"/>
<name>A0A1Z5K3Y0_FISSO</name>
<evidence type="ECO:0000256" key="5">
    <source>
        <dbReference type="SAM" id="MobiDB-lite"/>
    </source>
</evidence>
<feature type="compositionally biased region" description="Polar residues" evidence="5">
    <location>
        <begin position="123"/>
        <end position="133"/>
    </location>
</feature>
<dbReference type="PROSITE" id="PS50005">
    <property type="entry name" value="TPR"/>
    <property type="match status" value="1"/>
</dbReference>
<dbReference type="SMART" id="SM00028">
    <property type="entry name" value="TPR"/>
    <property type="match status" value="8"/>
</dbReference>
<keyword evidence="1" id="KW-0677">Repeat</keyword>
<dbReference type="OrthoDB" id="38368at2759"/>
<dbReference type="InParanoid" id="A0A1Z5K3Y0"/>
<keyword evidence="4" id="KW-0175">Coiled coil</keyword>
<organism evidence="6 7">
    <name type="scientific">Fistulifera solaris</name>
    <name type="common">Oleaginous diatom</name>
    <dbReference type="NCBI Taxonomy" id="1519565"/>
    <lineage>
        <taxon>Eukaryota</taxon>
        <taxon>Sar</taxon>
        <taxon>Stramenopiles</taxon>
        <taxon>Ochrophyta</taxon>
        <taxon>Bacillariophyta</taxon>
        <taxon>Bacillariophyceae</taxon>
        <taxon>Bacillariophycidae</taxon>
        <taxon>Naviculales</taxon>
        <taxon>Naviculaceae</taxon>
        <taxon>Fistulifera</taxon>
    </lineage>
</organism>
<dbReference type="EMBL" id="BDSP01000153">
    <property type="protein sequence ID" value="GAX20916.1"/>
    <property type="molecule type" value="Genomic_DNA"/>
</dbReference>
<dbReference type="PANTHER" id="PTHR45641:SF19">
    <property type="entry name" value="NEPHROCYSTIN-3"/>
    <property type="match status" value="1"/>
</dbReference>
<reference evidence="6 7" key="1">
    <citation type="journal article" date="2015" name="Plant Cell">
        <title>Oil accumulation by the oleaginous diatom Fistulifera solaris as revealed by the genome and transcriptome.</title>
        <authorList>
            <person name="Tanaka T."/>
            <person name="Maeda Y."/>
            <person name="Veluchamy A."/>
            <person name="Tanaka M."/>
            <person name="Abida H."/>
            <person name="Marechal E."/>
            <person name="Bowler C."/>
            <person name="Muto M."/>
            <person name="Sunaga Y."/>
            <person name="Tanaka M."/>
            <person name="Yoshino T."/>
            <person name="Taniguchi T."/>
            <person name="Fukuda Y."/>
            <person name="Nemoto M."/>
            <person name="Matsumoto M."/>
            <person name="Wong P.S."/>
            <person name="Aburatani S."/>
            <person name="Fujibuchi W."/>
        </authorList>
    </citation>
    <scope>NUCLEOTIDE SEQUENCE [LARGE SCALE GENOMIC DNA]</scope>
    <source>
        <strain evidence="6 7">JPCC DA0580</strain>
    </source>
</reference>
<evidence type="ECO:0000256" key="3">
    <source>
        <dbReference type="PROSITE-ProRule" id="PRU00339"/>
    </source>
</evidence>
<dbReference type="Pfam" id="PF13424">
    <property type="entry name" value="TPR_12"/>
    <property type="match status" value="3"/>
</dbReference>
<keyword evidence="7" id="KW-1185">Reference proteome</keyword>
<evidence type="ECO:0000256" key="2">
    <source>
        <dbReference type="ARBA" id="ARBA00022803"/>
    </source>
</evidence>
<sequence length="708" mass="78710">MERNNKLAQRGRPKMMTESINIDKSFHAPEKSETKASRDANNGKAWVDDRYYVEDAREHGGGEREDAEGRSSIFENIRDKQRNADKYSLWSCIDSVTDEVKKETKPKEKKESLKSNTWSLLSWTRPAGSTTGQENDEEGLSLASTKDEGTGNLLGELNSLPSMVGYDSVNGGRSFAGSELIEIGSRGDGSVTERATSNLNNFQFMDGAKSDDLGHGDVESAFMQRRNVLVNQLKETVASSGRYDVKCANISVALGDVLLENGQHEQAIQLHKDAVAIYSCKLGDDNDTTLAAKIRLGNIYEEAGLFSEAIHTYYHTTVMKRSLLGETDPSVADGYVLLAQVLRKKKEYAQGIKELKRALKIYREALGDSHEKVSRTVDEIASLHVTIGDFGKSAAILEEVVKLKAATHGVGHPSVAASLCTLATTYECSSYFEKAMKALKKAYKIYTDINGYSSEESTMVLNRMAQLYEATSDYHRAAIAYLGVLRGRKVNQGPKSLIVGETYYRLGRVLRRNGQLEKALKCMKEALPLFVQKAVALTDAEMIAEIMHEMALINKDRKNHADAAKIFKQELSVRRKIGQPEFPIIARTLNHLGVAEFEIANHSHSLKFLVEALNIFQRHAKESVDCAEVLFNTALVFEAVKKDSRALDAFTEAARIFTDHGYSSSHPHLQKANYKIEKLRRRGIKSSKNNDGSVLQRSSFAVPQRTQT</sequence>
<dbReference type="PANTHER" id="PTHR45641">
    <property type="entry name" value="TETRATRICOPEPTIDE REPEAT PROTEIN (AFU_ORTHOLOGUE AFUA_6G03870)"/>
    <property type="match status" value="1"/>
</dbReference>
<dbReference type="Proteomes" id="UP000198406">
    <property type="component" value="Unassembled WGS sequence"/>
</dbReference>